<dbReference type="GO" id="GO:0046933">
    <property type="term" value="F:proton-transporting ATP synthase activity, rotational mechanism"/>
    <property type="evidence" value="ECO:0007669"/>
    <property type="project" value="TreeGrafter"/>
</dbReference>
<evidence type="ECO:0000313" key="3">
    <source>
        <dbReference type="Proteomes" id="UP000054350"/>
    </source>
</evidence>
<keyword evidence="1" id="KW-1133">Transmembrane helix</keyword>
<dbReference type="AlphaFoldDB" id="A0A0L0SVE0"/>
<dbReference type="Pfam" id="PF10791">
    <property type="entry name" value="F1F0-ATPsyn_F"/>
    <property type="match status" value="1"/>
</dbReference>
<keyword evidence="1" id="KW-0472">Membrane</keyword>
<name>A0A0L0SVE0_ALLM3</name>
<dbReference type="InterPro" id="IPR019727">
    <property type="entry name" value="ATP_synth_F0_fsu_mt_fun"/>
</dbReference>
<dbReference type="eggNOG" id="ENOG502SG4K">
    <property type="taxonomic scope" value="Eukaryota"/>
</dbReference>
<reference evidence="3" key="2">
    <citation type="submission" date="2009-11" db="EMBL/GenBank/DDBJ databases">
        <title>The Genome Sequence of Allomyces macrogynus strain ATCC 38327.</title>
        <authorList>
            <consortium name="The Broad Institute Genome Sequencing Platform"/>
            <person name="Russ C."/>
            <person name="Cuomo C."/>
            <person name="Shea T."/>
            <person name="Young S.K."/>
            <person name="Zeng Q."/>
            <person name="Koehrsen M."/>
            <person name="Haas B."/>
            <person name="Borodovsky M."/>
            <person name="Guigo R."/>
            <person name="Alvarado L."/>
            <person name="Berlin A."/>
            <person name="Borenstein D."/>
            <person name="Chen Z."/>
            <person name="Engels R."/>
            <person name="Freedman E."/>
            <person name="Gellesch M."/>
            <person name="Goldberg J."/>
            <person name="Griggs A."/>
            <person name="Gujja S."/>
            <person name="Heiman D."/>
            <person name="Hepburn T."/>
            <person name="Howarth C."/>
            <person name="Jen D."/>
            <person name="Larson L."/>
            <person name="Lewis B."/>
            <person name="Mehta T."/>
            <person name="Park D."/>
            <person name="Pearson M."/>
            <person name="Roberts A."/>
            <person name="Saif S."/>
            <person name="Shenoy N."/>
            <person name="Sisk P."/>
            <person name="Stolte C."/>
            <person name="Sykes S."/>
            <person name="Walk T."/>
            <person name="White J."/>
            <person name="Yandava C."/>
            <person name="Burger G."/>
            <person name="Gray M.W."/>
            <person name="Holland P.W.H."/>
            <person name="King N."/>
            <person name="Lang F.B.F."/>
            <person name="Roger A.J."/>
            <person name="Ruiz-Trillo I."/>
            <person name="Lander E."/>
            <person name="Nusbaum C."/>
        </authorList>
    </citation>
    <scope>NUCLEOTIDE SEQUENCE [LARGE SCALE GENOMIC DNA]</scope>
    <source>
        <strain evidence="3">ATCC 38327</strain>
    </source>
</reference>
<organism evidence="2 3">
    <name type="scientific">Allomyces macrogynus (strain ATCC 38327)</name>
    <name type="common">Allomyces javanicus var. macrogynus</name>
    <dbReference type="NCBI Taxonomy" id="578462"/>
    <lineage>
        <taxon>Eukaryota</taxon>
        <taxon>Fungi</taxon>
        <taxon>Fungi incertae sedis</taxon>
        <taxon>Blastocladiomycota</taxon>
        <taxon>Blastocladiomycetes</taxon>
        <taxon>Blastocladiales</taxon>
        <taxon>Blastocladiaceae</taxon>
        <taxon>Allomyces</taxon>
    </lineage>
</organism>
<evidence type="ECO:0000313" key="2">
    <source>
        <dbReference type="EMBL" id="KNE66457.1"/>
    </source>
</evidence>
<dbReference type="PANTHER" id="PTHR28161">
    <property type="entry name" value="ATP SYNTHASE SUBUNIT F, MITOCHONDRIAL"/>
    <property type="match status" value="1"/>
</dbReference>
<dbReference type="Proteomes" id="UP000054350">
    <property type="component" value="Unassembled WGS sequence"/>
</dbReference>
<dbReference type="VEuPathDB" id="FungiDB:AMAG_11594"/>
<dbReference type="EMBL" id="GG745350">
    <property type="protein sequence ID" value="KNE66457.1"/>
    <property type="molecule type" value="Genomic_DNA"/>
</dbReference>
<feature type="transmembrane region" description="Helical" evidence="1">
    <location>
        <begin position="97"/>
        <end position="116"/>
    </location>
</feature>
<dbReference type="OMA" id="HHKNNVH"/>
<dbReference type="STRING" id="578462.A0A0L0SVE0"/>
<protein>
    <submittedName>
        <fullName evidence="2">Uncharacterized protein</fullName>
    </submittedName>
</protein>
<accession>A0A0L0SVE0</accession>
<evidence type="ECO:0000256" key="1">
    <source>
        <dbReference type="SAM" id="Phobius"/>
    </source>
</evidence>
<keyword evidence="1" id="KW-0812">Transmembrane</keyword>
<gene>
    <name evidence="2" type="ORF">AMAG_11594</name>
</gene>
<keyword evidence="3" id="KW-1185">Reference proteome</keyword>
<sequence>MTRSKHSPSPLPLIHHVDLAHRARRAYATRSFIPPNVAAQPTASTAAAQPALGAELKPLVSLYRGLPKGNAPSDPSVLTEGLLVGYRNKHFQNGKESGAPLAHVILLVFGVGYTMAYHSHLKHHKNQAHH</sequence>
<dbReference type="OrthoDB" id="5561579at2759"/>
<dbReference type="PANTHER" id="PTHR28161:SF1">
    <property type="entry name" value="ATP SYNTHASE SUBUNIT F, MITOCHONDRIAL"/>
    <property type="match status" value="1"/>
</dbReference>
<proteinExistence type="predicted"/>
<reference evidence="2 3" key="1">
    <citation type="submission" date="2009-11" db="EMBL/GenBank/DDBJ databases">
        <title>Annotation of Allomyces macrogynus ATCC 38327.</title>
        <authorList>
            <consortium name="The Broad Institute Genome Sequencing Platform"/>
            <person name="Russ C."/>
            <person name="Cuomo C."/>
            <person name="Burger G."/>
            <person name="Gray M.W."/>
            <person name="Holland P.W.H."/>
            <person name="King N."/>
            <person name="Lang F.B.F."/>
            <person name="Roger A.J."/>
            <person name="Ruiz-Trillo I."/>
            <person name="Young S.K."/>
            <person name="Zeng Q."/>
            <person name="Gargeya S."/>
            <person name="Fitzgerald M."/>
            <person name="Haas B."/>
            <person name="Abouelleil A."/>
            <person name="Alvarado L."/>
            <person name="Arachchi H.M."/>
            <person name="Berlin A."/>
            <person name="Chapman S.B."/>
            <person name="Gearin G."/>
            <person name="Goldberg J."/>
            <person name="Griggs A."/>
            <person name="Gujja S."/>
            <person name="Hansen M."/>
            <person name="Heiman D."/>
            <person name="Howarth C."/>
            <person name="Larimer J."/>
            <person name="Lui A."/>
            <person name="MacDonald P.J.P."/>
            <person name="McCowen C."/>
            <person name="Montmayeur A."/>
            <person name="Murphy C."/>
            <person name="Neiman D."/>
            <person name="Pearson M."/>
            <person name="Priest M."/>
            <person name="Roberts A."/>
            <person name="Saif S."/>
            <person name="Shea T."/>
            <person name="Sisk P."/>
            <person name="Stolte C."/>
            <person name="Sykes S."/>
            <person name="Wortman J."/>
            <person name="Nusbaum C."/>
            <person name="Birren B."/>
        </authorList>
    </citation>
    <scope>NUCLEOTIDE SEQUENCE [LARGE SCALE GENOMIC DNA]</scope>
    <source>
        <strain evidence="2 3">ATCC 38327</strain>
    </source>
</reference>